<protein>
    <submittedName>
        <fullName evidence="1">Uncharacterized protein</fullName>
    </submittedName>
</protein>
<reference evidence="1" key="2">
    <citation type="submission" date="2018-04" db="EMBL/GenBank/DDBJ databases">
        <title>OnivRS2 (Oryza nivara Reference Sequence Version 2).</title>
        <authorList>
            <person name="Zhang J."/>
            <person name="Kudrna D."/>
            <person name="Lee S."/>
            <person name="Talag J."/>
            <person name="Rajasekar S."/>
            <person name="Welchert J."/>
            <person name="Hsing Y.-I."/>
            <person name="Wing R.A."/>
        </authorList>
    </citation>
    <scope>NUCLEOTIDE SEQUENCE [LARGE SCALE GENOMIC DNA]</scope>
    <source>
        <strain evidence="1">SL10</strain>
    </source>
</reference>
<organism evidence="1">
    <name type="scientific">Oryza nivara</name>
    <name type="common">Indian wild rice</name>
    <name type="synonym">Oryza sativa f. spontanea</name>
    <dbReference type="NCBI Taxonomy" id="4536"/>
    <lineage>
        <taxon>Eukaryota</taxon>
        <taxon>Viridiplantae</taxon>
        <taxon>Streptophyta</taxon>
        <taxon>Embryophyta</taxon>
        <taxon>Tracheophyta</taxon>
        <taxon>Spermatophyta</taxon>
        <taxon>Magnoliopsida</taxon>
        <taxon>Liliopsida</taxon>
        <taxon>Poales</taxon>
        <taxon>Poaceae</taxon>
        <taxon>BOP clade</taxon>
        <taxon>Oryzoideae</taxon>
        <taxon>Oryzeae</taxon>
        <taxon>Oryzinae</taxon>
        <taxon>Oryza</taxon>
    </lineage>
</organism>
<dbReference type="AlphaFoldDB" id="A0A0E0J9T0"/>
<sequence length="149" mass="17639">MMETRGSFDDMQWFPVYLKLTCKCIQWSTTYHETTNNMDKNYDLLQISIVPVYQDRCIPPTKWWDMLAAYGPTENYVATNDKPPPITQQTQDYGYFDFSGFEVACRSVHERRSPERLSLSGRIPLPWARRKGKKKYTSTLRNFNEEDDE</sequence>
<proteinExistence type="predicted"/>
<evidence type="ECO:0000313" key="1">
    <source>
        <dbReference type="EnsemblPlants" id="ONIVA12G10500.1"/>
    </source>
</evidence>
<accession>A0A0E0J9T0</accession>
<dbReference type="Gramene" id="ONIVA12G10500.1">
    <property type="protein sequence ID" value="ONIVA12G10500.1"/>
    <property type="gene ID" value="ONIVA12G10500"/>
</dbReference>
<dbReference type="HOGENOM" id="CLU_113062_1_0_1"/>
<evidence type="ECO:0000313" key="2">
    <source>
        <dbReference type="Proteomes" id="UP000006591"/>
    </source>
</evidence>
<dbReference type="Proteomes" id="UP000006591">
    <property type="component" value="Chromosome 12"/>
</dbReference>
<keyword evidence="2" id="KW-1185">Reference proteome</keyword>
<reference evidence="1" key="1">
    <citation type="submission" date="2015-04" db="UniProtKB">
        <authorList>
            <consortium name="EnsemblPlants"/>
        </authorList>
    </citation>
    <scope>IDENTIFICATION</scope>
    <source>
        <strain evidence="1">SL10</strain>
    </source>
</reference>
<dbReference type="EnsemblPlants" id="ONIVA12G10500.1">
    <property type="protein sequence ID" value="ONIVA12G10500.1"/>
    <property type="gene ID" value="ONIVA12G10500"/>
</dbReference>
<name>A0A0E0J9T0_ORYNI</name>